<evidence type="ECO:0000313" key="3">
    <source>
        <dbReference type="Proteomes" id="UP000244906"/>
    </source>
</evidence>
<dbReference type="GO" id="GO:0004803">
    <property type="term" value="F:transposase activity"/>
    <property type="evidence" value="ECO:0007669"/>
    <property type="project" value="InterPro"/>
</dbReference>
<sequence length="189" mass="22612">MKRVVSVFAQKKQTDTKVRWKGYQGEIRLVIRWNKKRKRFESLATNLPQATFSTEDVQQGYKLRWQIELLFKEWKILTNLKKFNTRNPEIAEGMIWTSLIGALLRRYLAYQAKTALNRVVSTWQVSKLGSGLLVEFWRWFARDNKKRAKEAWDHLLWLWREEGVRQNTQRDAKKGRCNSDLIIKRSLIV</sequence>
<dbReference type="GO" id="GO:0006313">
    <property type="term" value="P:DNA transposition"/>
    <property type="evidence" value="ECO:0007669"/>
    <property type="project" value="InterPro"/>
</dbReference>
<dbReference type="Proteomes" id="UP000244906">
    <property type="component" value="Unassembled WGS sequence"/>
</dbReference>
<dbReference type="InterPro" id="IPR002559">
    <property type="entry name" value="Transposase_11"/>
</dbReference>
<comment type="caution">
    <text evidence="2">The sequence shown here is derived from an EMBL/GenBank/DDBJ whole genome shotgun (WGS) entry which is preliminary data.</text>
</comment>
<dbReference type="PANTHER" id="PTHR33258:SF1">
    <property type="entry name" value="TRANSPOSASE INSL FOR INSERTION SEQUENCE ELEMENT IS186A-RELATED"/>
    <property type="match status" value="1"/>
</dbReference>
<name>A0A2V1GVA3_9GAMM</name>
<evidence type="ECO:0000313" key="2">
    <source>
        <dbReference type="EMBL" id="PVZ63924.1"/>
    </source>
</evidence>
<gene>
    <name evidence="2" type="ORF">DC094_20605</name>
</gene>
<protein>
    <recommendedName>
        <fullName evidence="1">Transposase IS4-like domain-containing protein</fullName>
    </recommendedName>
</protein>
<dbReference type="GO" id="GO:0003677">
    <property type="term" value="F:DNA binding"/>
    <property type="evidence" value="ECO:0007669"/>
    <property type="project" value="InterPro"/>
</dbReference>
<dbReference type="AlphaFoldDB" id="A0A2V1GVA3"/>
<organism evidence="2 3">
    <name type="scientific">Pelagibaculum spongiae</name>
    <dbReference type="NCBI Taxonomy" id="2080658"/>
    <lineage>
        <taxon>Bacteria</taxon>
        <taxon>Pseudomonadati</taxon>
        <taxon>Pseudomonadota</taxon>
        <taxon>Gammaproteobacteria</taxon>
        <taxon>Oceanospirillales</taxon>
        <taxon>Pelagibaculum</taxon>
    </lineage>
</organism>
<feature type="domain" description="Transposase IS4-like" evidence="1">
    <location>
        <begin position="23"/>
        <end position="100"/>
    </location>
</feature>
<evidence type="ECO:0000259" key="1">
    <source>
        <dbReference type="Pfam" id="PF01609"/>
    </source>
</evidence>
<dbReference type="EMBL" id="QDDL01000014">
    <property type="protein sequence ID" value="PVZ63924.1"/>
    <property type="molecule type" value="Genomic_DNA"/>
</dbReference>
<dbReference type="Pfam" id="PF01609">
    <property type="entry name" value="DDE_Tnp_1"/>
    <property type="match status" value="1"/>
</dbReference>
<proteinExistence type="predicted"/>
<dbReference type="SUPFAM" id="SSF53098">
    <property type="entry name" value="Ribonuclease H-like"/>
    <property type="match status" value="1"/>
</dbReference>
<dbReference type="PANTHER" id="PTHR33258">
    <property type="entry name" value="TRANSPOSASE INSL FOR INSERTION SEQUENCE ELEMENT IS186A-RELATED"/>
    <property type="match status" value="1"/>
</dbReference>
<keyword evidence="3" id="KW-1185">Reference proteome</keyword>
<dbReference type="InterPro" id="IPR012337">
    <property type="entry name" value="RNaseH-like_sf"/>
</dbReference>
<reference evidence="2 3" key="1">
    <citation type="submission" date="2018-04" db="EMBL/GenBank/DDBJ databases">
        <title>Thalassorhabdus spongiae gen. nov., sp. nov., isolated from a marine sponge in South-West Iceland.</title>
        <authorList>
            <person name="Knobloch S."/>
            <person name="Daussin A."/>
            <person name="Johannsson R."/>
            <person name="Marteinsson V.T."/>
        </authorList>
    </citation>
    <scope>NUCLEOTIDE SEQUENCE [LARGE SCALE GENOMIC DNA]</scope>
    <source>
        <strain evidence="2 3">Hp12</strain>
    </source>
</reference>
<accession>A0A2V1GVA3</accession>